<dbReference type="InterPro" id="IPR021788">
    <property type="entry name" value="CPP1-like"/>
</dbReference>
<name>A0A6P6X7T4_COFAR</name>
<evidence type="ECO:0000256" key="1">
    <source>
        <dbReference type="SAM" id="Phobius"/>
    </source>
</evidence>
<dbReference type="AlphaFoldDB" id="A0A6P6X7T4"/>
<feature type="transmembrane region" description="Helical" evidence="1">
    <location>
        <begin position="181"/>
        <end position="197"/>
    </location>
</feature>
<proteinExistence type="predicted"/>
<dbReference type="GO" id="GO:0031969">
    <property type="term" value="C:chloroplast membrane"/>
    <property type="evidence" value="ECO:0007669"/>
    <property type="project" value="TreeGrafter"/>
</dbReference>
<dbReference type="Proteomes" id="UP001652660">
    <property type="component" value="Chromosome 4e"/>
</dbReference>
<feature type="transmembrane region" description="Helical" evidence="1">
    <location>
        <begin position="204"/>
        <end position="226"/>
    </location>
</feature>
<dbReference type="OrthoDB" id="2014563at2759"/>
<reference evidence="2" key="1">
    <citation type="journal article" date="2025" name="Foods">
        <title>Unveiling the Microbial Signatures of Arabica Coffee Cherries: Insights into Ripeness Specific Diversity, Functional Traits, and Implications for Quality and Safety.</title>
        <authorList>
            <consortium name="RefSeq"/>
            <person name="Tenea G.N."/>
            <person name="Cifuentes V."/>
            <person name="Reyes P."/>
            <person name="Cevallos-Vallejos M."/>
        </authorList>
    </citation>
    <scope>NUCLEOTIDE SEQUENCE [LARGE SCALE GENOMIC DNA]</scope>
</reference>
<keyword evidence="1" id="KW-1133">Transmembrane helix</keyword>
<keyword evidence="1" id="KW-0812">Transmembrane</keyword>
<dbReference type="GeneID" id="113740103"/>
<evidence type="ECO:0000313" key="3">
    <source>
        <dbReference type="RefSeq" id="XP_027123414.2"/>
    </source>
</evidence>
<dbReference type="PANTHER" id="PTHR33372:SF2">
    <property type="entry name" value="PROTEIN CHAPERONE-LIKE PROTEIN OF POR1, CHLOROPLASTIC"/>
    <property type="match status" value="1"/>
</dbReference>
<sequence length="260" mass="29327">MATTLLSSNATVSTPFLGQKLATHRVRVNSKKSSSWTLPPRLLNFRSPRCAVDAPFGGNISKFPRINVWDPFKRLGIGRNASEEEVWSARNFLLSQYAEHERSFESIEAAFERILMASFRNRKKTKINLKSQLKKKVEESPPWVKNLLNYVELPPGVIILRRLFLFGFMACWSVLNSADAGPAFQVAISLAACIYFLNDKMKSLFRAGITGFLALFVGWFLGSLLAPMIPTVLVHPTWTLELLTSLVVYFSLFLACTFLK</sequence>
<dbReference type="PANTHER" id="PTHR33372">
    <property type="match status" value="1"/>
</dbReference>
<reference evidence="3" key="2">
    <citation type="submission" date="2025-08" db="UniProtKB">
        <authorList>
            <consortium name="RefSeq"/>
        </authorList>
    </citation>
    <scope>IDENTIFICATION</scope>
    <source>
        <tissue evidence="3">Leaves</tissue>
    </source>
</reference>
<dbReference type="RefSeq" id="XP_027123414.2">
    <property type="nucleotide sequence ID" value="XM_027267613.2"/>
</dbReference>
<organism evidence="2 3">
    <name type="scientific">Coffea arabica</name>
    <name type="common">Arabian coffee</name>
    <dbReference type="NCBI Taxonomy" id="13443"/>
    <lineage>
        <taxon>Eukaryota</taxon>
        <taxon>Viridiplantae</taxon>
        <taxon>Streptophyta</taxon>
        <taxon>Embryophyta</taxon>
        <taxon>Tracheophyta</taxon>
        <taxon>Spermatophyta</taxon>
        <taxon>Magnoliopsida</taxon>
        <taxon>eudicotyledons</taxon>
        <taxon>Gunneridae</taxon>
        <taxon>Pentapetalae</taxon>
        <taxon>asterids</taxon>
        <taxon>lamiids</taxon>
        <taxon>Gentianales</taxon>
        <taxon>Rubiaceae</taxon>
        <taxon>Ixoroideae</taxon>
        <taxon>Gardenieae complex</taxon>
        <taxon>Bertiereae - Coffeeae clade</taxon>
        <taxon>Coffeeae</taxon>
        <taxon>Coffea</taxon>
    </lineage>
</organism>
<feature type="transmembrane region" description="Helical" evidence="1">
    <location>
        <begin position="238"/>
        <end position="259"/>
    </location>
</feature>
<accession>A0A6P6X7T4</accession>
<gene>
    <name evidence="3" type="primary">LOC113740103</name>
</gene>
<keyword evidence="1" id="KW-0472">Membrane</keyword>
<protein>
    <submittedName>
        <fullName evidence="3">Protein CHAPERONE-LIKE PROTEIN OF POR1, chloroplastic</fullName>
    </submittedName>
</protein>
<keyword evidence="2" id="KW-1185">Reference proteome</keyword>
<evidence type="ECO:0000313" key="2">
    <source>
        <dbReference type="Proteomes" id="UP001652660"/>
    </source>
</evidence>
<dbReference type="Pfam" id="PF11833">
    <property type="entry name" value="CPP1-like"/>
    <property type="match status" value="1"/>
</dbReference>